<evidence type="ECO:0000313" key="2">
    <source>
        <dbReference type="Proteomes" id="UP001163846"/>
    </source>
</evidence>
<proteinExistence type="predicted"/>
<accession>A0AA38NWJ4</accession>
<reference evidence="1" key="1">
    <citation type="submission" date="2022-08" db="EMBL/GenBank/DDBJ databases">
        <authorList>
            <consortium name="DOE Joint Genome Institute"/>
            <person name="Min B."/>
            <person name="Riley R."/>
            <person name="Sierra-Patev S."/>
            <person name="Naranjo-Ortiz M."/>
            <person name="Looney B."/>
            <person name="Konkel Z."/>
            <person name="Slot J.C."/>
            <person name="Sakamoto Y."/>
            <person name="Steenwyk J.L."/>
            <person name="Rokas A."/>
            <person name="Carro J."/>
            <person name="Camarero S."/>
            <person name="Ferreira P."/>
            <person name="Molpeceres G."/>
            <person name="Ruiz-Duenas F.J."/>
            <person name="Serrano A."/>
            <person name="Henrissat B."/>
            <person name="Drula E."/>
            <person name="Hughes K.W."/>
            <person name="Mata J.L."/>
            <person name="Ishikawa N.K."/>
            <person name="Vargas-Isla R."/>
            <person name="Ushijima S."/>
            <person name="Smith C.A."/>
            <person name="Ahrendt S."/>
            <person name="Andreopoulos W."/>
            <person name="He G."/>
            <person name="Labutti K."/>
            <person name="Lipzen A."/>
            <person name="Ng V."/>
            <person name="Sandor L."/>
            <person name="Barry K."/>
            <person name="Martinez A.T."/>
            <person name="Xiao Y."/>
            <person name="Gibbons J.G."/>
            <person name="Terashima K."/>
            <person name="Hibbett D.S."/>
            <person name="Grigoriev I.V."/>
        </authorList>
    </citation>
    <scope>NUCLEOTIDE SEQUENCE</scope>
    <source>
        <strain evidence="1">TFB9207</strain>
    </source>
</reference>
<dbReference type="AlphaFoldDB" id="A0AA38NWJ4"/>
<organism evidence="1 2">
    <name type="scientific">Lentinula raphanica</name>
    <dbReference type="NCBI Taxonomy" id="153919"/>
    <lineage>
        <taxon>Eukaryota</taxon>
        <taxon>Fungi</taxon>
        <taxon>Dikarya</taxon>
        <taxon>Basidiomycota</taxon>
        <taxon>Agaricomycotina</taxon>
        <taxon>Agaricomycetes</taxon>
        <taxon>Agaricomycetidae</taxon>
        <taxon>Agaricales</taxon>
        <taxon>Marasmiineae</taxon>
        <taxon>Omphalotaceae</taxon>
        <taxon>Lentinula</taxon>
    </lineage>
</organism>
<protein>
    <submittedName>
        <fullName evidence="1">Uncharacterized protein</fullName>
    </submittedName>
</protein>
<keyword evidence="2" id="KW-1185">Reference proteome</keyword>
<evidence type="ECO:0000313" key="1">
    <source>
        <dbReference type="EMBL" id="KAJ3831935.1"/>
    </source>
</evidence>
<comment type="caution">
    <text evidence="1">The sequence shown here is derived from an EMBL/GenBank/DDBJ whole genome shotgun (WGS) entry which is preliminary data.</text>
</comment>
<sequence>MNFTTTQADVKKIAEKVLSLVEDGTYPASVKGMVIGSGCKAPLLVPVPVDTLDASTALKYTFSFFFERANTPTGANSLLTATASAYNNHSLPSLHGNIVVVKHNRHGTVDMKSIDWTLVKVILEWLVNNRQRYMDVAPEIFKTPRTLCRPVIPSDIDINQQSDESQASVDIDHPLFHTPTIRNSIFEYSSTPALIKLAGTCSSMRSWVHKFYRARVIRMLSKGFDIKKHAKFLDLLDDYQGKIGGSAAYCVVDASAPFTFNDINVLVPYGKGEALYAELINQFGWHSNHIVRKQNLWQYFTNRTCRLFNSREWPVPQAIVHKLQKRWTLLATTEHMGRPCNETCPQLWRRTLGHRWCAVIDWGGFRRGGDNSMEWGSYEWKIGYDCHNPFCVNSPPVEMCRWDESD</sequence>
<gene>
    <name evidence="1" type="ORF">F5878DRAFT_647206</name>
</gene>
<dbReference type="Proteomes" id="UP001163846">
    <property type="component" value="Unassembled WGS sequence"/>
</dbReference>
<dbReference type="EMBL" id="MU807152">
    <property type="protein sequence ID" value="KAJ3831935.1"/>
    <property type="molecule type" value="Genomic_DNA"/>
</dbReference>
<name>A0AA38NWJ4_9AGAR</name>